<dbReference type="EMBL" id="PFGC01000013">
    <property type="protein sequence ID" value="PIW37248.1"/>
    <property type="molecule type" value="Genomic_DNA"/>
</dbReference>
<feature type="transmembrane region" description="Helical" evidence="1">
    <location>
        <begin position="29"/>
        <end position="52"/>
    </location>
</feature>
<keyword evidence="1" id="KW-1133">Transmembrane helix</keyword>
<dbReference type="AlphaFoldDB" id="A0A2M7H4T7"/>
<feature type="non-terminal residue" evidence="2">
    <location>
        <position position="1"/>
    </location>
</feature>
<sequence length="87" mass="9415">FRDKVITEALVQKTLRAEGKAIPSGQKKYARLAGGLAWIICGAGAFVIVLIGMLSGSYYVFFILLFGVLSVGGFIQLITGRHLISKR</sequence>
<evidence type="ECO:0000313" key="3">
    <source>
        <dbReference type="Proteomes" id="UP000230292"/>
    </source>
</evidence>
<keyword evidence="1" id="KW-0472">Membrane</keyword>
<reference evidence="2 3" key="1">
    <citation type="submission" date="2017-09" db="EMBL/GenBank/DDBJ databases">
        <title>Depth-based differentiation of microbial function through sediment-hosted aquifers and enrichment of novel symbionts in the deep terrestrial subsurface.</title>
        <authorList>
            <person name="Probst A.J."/>
            <person name="Ladd B."/>
            <person name="Jarett J.K."/>
            <person name="Geller-Mcgrath D.E."/>
            <person name="Sieber C.M."/>
            <person name="Emerson J.B."/>
            <person name="Anantharaman K."/>
            <person name="Thomas B.C."/>
            <person name="Malmstrom R."/>
            <person name="Stieglmeier M."/>
            <person name="Klingl A."/>
            <person name="Woyke T."/>
            <person name="Ryan C.M."/>
            <person name="Banfield J.F."/>
        </authorList>
    </citation>
    <scope>NUCLEOTIDE SEQUENCE [LARGE SCALE GENOMIC DNA]</scope>
    <source>
        <strain evidence="2">CG15_BIG_FIL_POST_REV_8_21_14_020_45_12</strain>
    </source>
</reference>
<gene>
    <name evidence="2" type="ORF">COW24_00920</name>
</gene>
<name>A0A2M7H4T7_9BACT</name>
<feature type="transmembrane region" description="Helical" evidence="1">
    <location>
        <begin position="58"/>
        <end position="78"/>
    </location>
</feature>
<keyword evidence="1" id="KW-0812">Transmembrane</keyword>
<evidence type="ECO:0000256" key="1">
    <source>
        <dbReference type="SAM" id="Phobius"/>
    </source>
</evidence>
<proteinExistence type="predicted"/>
<comment type="caution">
    <text evidence="2">The sequence shown here is derived from an EMBL/GenBank/DDBJ whole genome shotgun (WGS) entry which is preliminary data.</text>
</comment>
<protein>
    <submittedName>
        <fullName evidence="2">Uncharacterized protein</fullName>
    </submittedName>
</protein>
<accession>A0A2M7H4T7</accession>
<evidence type="ECO:0000313" key="2">
    <source>
        <dbReference type="EMBL" id="PIW37248.1"/>
    </source>
</evidence>
<organism evidence="2 3">
    <name type="scientific">Candidatus Kerfeldbacteria bacterium CG15_BIG_FIL_POST_REV_8_21_14_020_45_12</name>
    <dbReference type="NCBI Taxonomy" id="2014247"/>
    <lineage>
        <taxon>Bacteria</taxon>
        <taxon>Candidatus Kerfeldiibacteriota</taxon>
    </lineage>
</organism>
<dbReference type="Proteomes" id="UP000230292">
    <property type="component" value="Unassembled WGS sequence"/>
</dbReference>